<feature type="domain" description="FAD-binding PCMH-type" evidence="7">
    <location>
        <begin position="65"/>
        <end position="238"/>
    </location>
</feature>
<accession>A0A3A3ABV2</accession>
<protein>
    <submittedName>
        <fullName evidence="8">Glucooligosaccharide oxidase</fullName>
    </submittedName>
</protein>
<evidence type="ECO:0000256" key="1">
    <source>
        <dbReference type="ARBA" id="ARBA00005466"/>
    </source>
</evidence>
<feature type="region of interest" description="Disordered" evidence="5">
    <location>
        <begin position="476"/>
        <end position="499"/>
    </location>
</feature>
<dbReference type="InterPro" id="IPR036318">
    <property type="entry name" value="FAD-bd_PCMH-like_sf"/>
</dbReference>
<evidence type="ECO:0000256" key="2">
    <source>
        <dbReference type="ARBA" id="ARBA00022630"/>
    </source>
</evidence>
<keyword evidence="3" id="KW-0274">FAD</keyword>
<dbReference type="Pfam" id="PF01565">
    <property type="entry name" value="FAD_binding_4"/>
    <property type="match status" value="1"/>
</dbReference>
<dbReference type="Gene3D" id="3.30.465.10">
    <property type="match status" value="1"/>
</dbReference>
<feature type="chain" id="PRO_5017410113" evidence="6">
    <location>
        <begin position="20"/>
        <end position="499"/>
    </location>
</feature>
<feature type="compositionally biased region" description="Polar residues" evidence="5">
    <location>
        <begin position="487"/>
        <end position="499"/>
    </location>
</feature>
<keyword evidence="4" id="KW-0560">Oxidoreductase</keyword>
<evidence type="ECO:0000256" key="4">
    <source>
        <dbReference type="ARBA" id="ARBA00023002"/>
    </source>
</evidence>
<comment type="similarity">
    <text evidence="1">Belongs to the oxygen-dependent FAD-linked oxidoreductase family.</text>
</comment>
<dbReference type="PROSITE" id="PS51387">
    <property type="entry name" value="FAD_PCMH"/>
    <property type="match status" value="1"/>
</dbReference>
<dbReference type="Proteomes" id="UP000266188">
    <property type="component" value="Unassembled WGS sequence"/>
</dbReference>
<evidence type="ECO:0000313" key="8">
    <source>
        <dbReference type="EMBL" id="RJE27475.1"/>
    </source>
</evidence>
<dbReference type="InterPro" id="IPR006094">
    <property type="entry name" value="Oxid_FAD_bind_N"/>
</dbReference>
<organism evidence="8 9">
    <name type="scientific">Aspergillus sclerotialis</name>
    <dbReference type="NCBI Taxonomy" id="2070753"/>
    <lineage>
        <taxon>Eukaryota</taxon>
        <taxon>Fungi</taxon>
        <taxon>Dikarya</taxon>
        <taxon>Ascomycota</taxon>
        <taxon>Pezizomycotina</taxon>
        <taxon>Eurotiomycetes</taxon>
        <taxon>Eurotiomycetidae</taxon>
        <taxon>Eurotiales</taxon>
        <taxon>Aspergillaceae</taxon>
        <taxon>Aspergillus</taxon>
        <taxon>Aspergillus subgen. Polypaecilum</taxon>
    </lineage>
</organism>
<dbReference type="PANTHER" id="PTHR42973:SF17">
    <property type="entry name" value="OXIDASE, PUTATIVE (AFU_ORTHOLOGUE AFUA_6G14340)-RELATED"/>
    <property type="match status" value="1"/>
</dbReference>
<dbReference type="GO" id="GO:0016491">
    <property type="term" value="F:oxidoreductase activity"/>
    <property type="evidence" value="ECO:0007669"/>
    <property type="project" value="UniProtKB-KW"/>
</dbReference>
<name>A0A3A3ABV2_9EURO</name>
<keyword evidence="9" id="KW-1185">Reference proteome</keyword>
<sequence>MRVSVISVVGVHAVLAGAASPVDNGFGDGLRNCLLAAVGGNIALVAFQGEPFYQAVAVKAYNLNIPITPAAVTFPKSSDQVAAVVKCAAERGYKVQSKCGGHSYGNYGLGGTDGEIVVDLKNMKQTSMDDATFHATFGGGVLLSDVDKYLHSSNGRAISHGTCPQVGLGGHATIGGLGPTSRQFGMALDHILEVEVVLANSSIIRASETQNRDLLFAIKGAAAGFGIVTEFTVRTEKEETMAVQYSYTFAFGNTSTRANLFKKWQSFISDSRLTRKFASIFTILPGSVVISGTFFGTKAEYDSLGFEDKFPGYANSNVVVFRDWLGLVGSWSEDLILDLGGGVPTSFYSRSLSFNEERLIPNATIDDLFHYVDTNSQGSLLWFVIFDLAGGATNDIPSDATAYVHRDVLFWMQSYATSVGPVSKTTYGFLDGINELLTKPYPGVDFGAYPGYVDPRLTDAQKAYWGSNLARLEKTKSEIDPNDVFHNPQSVQPESGQRS</sequence>
<dbReference type="SUPFAM" id="SSF56176">
    <property type="entry name" value="FAD-binding/transporter-associated domain-like"/>
    <property type="match status" value="1"/>
</dbReference>
<dbReference type="InterPro" id="IPR050416">
    <property type="entry name" value="FAD-linked_Oxidoreductase"/>
</dbReference>
<dbReference type="EMBL" id="MVGC01000003">
    <property type="protein sequence ID" value="RJE27475.1"/>
    <property type="molecule type" value="Genomic_DNA"/>
</dbReference>
<dbReference type="OrthoDB" id="407275at2759"/>
<dbReference type="GO" id="GO:0071949">
    <property type="term" value="F:FAD binding"/>
    <property type="evidence" value="ECO:0007669"/>
    <property type="project" value="InterPro"/>
</dbReference>
<evidence type="ECO:0000259" key="7">
    <source>
        <dbReference type="PROSITE" id="PS51387"/>
    </source>
</evidence>
<feature type="signal peptide" evidence="6">
    <location>
        <begin position="1"/>
        <end position="19"/>
    </location>
</feature>
<evidence type="ECO:0000256" key="5">
    <source>
        <dbReference type="SAM" id="MobiDB-lite"/>
    </source>
</evidence>
<evidence type="ECO:0000313" key="9">
    <source>
        <dbReference type="Proteomes" id="UP000266188"/>
    </source>
</evidence>
<dbReference type="InterPro" id="IPR016166">
    <property type="entry name" value="FAD-bd_PCMH"/>
</dbReference>
<keyword evidence="2" id="KW-0285">Flavoprotein</keyword>
<dbReference type="InterPro" id="IPR012951">
    <property type="entry name" value="BBE"/>
</dbReference>
<evidence type="ECO:0000256" key="3">
    <source>
        <dbReference type="ARBA" id="ARBA00022827"/>
    </source>
</evidence>
<proteinExistence type="inferred from homology"/>
<dbReference type="InterPro" id="IPR016169">
    <property type="entry name" value="FAD-bd_PCMH_sub2"/>
</dbReference>
<evidence type="ECO:0000256" key="6">
    <source>
        <dbReference type="SAM" id="SignalP"/>
    </source>
</evidence>
<dbReference type="AlphaFoldDB" id="A0A3A3ABV2"/>
<gene>
    <name evidence="8" type="ORF">PHISCL_00209</name>
</gene>
<keyword evidence="6" id="KW-0732">Signal</keyword>
<dbReference type="PANTHER" id="PTHR42973">
    <property type="entry name" value="BINDING OXIDOREDUCTASE, PUTATIVE (AFU_ORTHOLOGUE AFUA_1G17690)-RELATED"/>
    <property type="match status" value="1"/>
</dbReference>
<dbReference type="Gene3D" id="3.40.462.20">
    <property type="match status" value="1"/>
</dbReference>
<reference evidence="9" key="1">
    <citation type="submission" date="2017-02" db="EMBL/GenBank/DDBJ databases">
        <authorList>
            <person name="Tafer H."/>
            <person name="Lopandic K."/>
        </authorList>
    </citation>
    <scope>NUCLEOTIDE SEQUENCE [LARGE SCALE GENOMIC DNA]</scope>
    <source>
        <strain evidence="9">CBS 366.77</strain>
    </source>
</reference>
<dbReference type="Pfam" id="PF08031">
    <property type="entry name" value="BBE"/>
    <property type="match status" value="1"/>
</dbReference>
<dbReference type="STRING" id="2070753.A0A3A3ABV2"/>
<comment type="caution">
    <text evidence="8">The sequence shown here is derived from an EMBL/GenBank/DDBJ whole genome shotgun (WGS) entry which is preliminary data.</text>
</comment>